<proteinExistence type="predicted"/>
<dbReference type="Proteomes" id="UP000760860">
    <property type="component" value="Unassembled WGS sequence"/>
</dbReference>
<dbReference type="EMBL" id="RCML01000651">
    <property type="protein sequence ID" value="KAG2971793.1"/>
    <property type="molecule type" value="Genomic_DNA"/>
</dbReference>
<dbReference type="Proteomes" id="UP000697107">
    <property type="component" value="Unassembled WGS sequence"/>
</dbReference>
<accession>A0A8T1K6I5</accession>
<dbReference type="EMBL" id="RCMI01000645">
    <property type="protein sequence ID" value="KAG2902298.1"/>
    <property type="molecule type" value="Genomic_DNA"/>
</dbReference>
<dbReference type="Proteomes" id="UP000774804">
    <property type="component" value="Unassembled WGS sequence"/>
</dbReference>
<evidence type="ECO:0000313" key="2">
    <source>
        <dbReference type="EMBL" id="KAG2902298.1"/>
    </source>
</evidence>
<dbReference type="AlphaFoldDB" id="A0A8T1K6I5"/>
<evidence type="ECO:0000313" key="4">
    <source>
        <dbReference type="EMBL" id="KAG3214557.1"/>
    </source>
</evidence>
<organism evidence="1 5">
    <name type="scientific">Phytophthora cactorum</name>
    <dbReference type="NCBI Taxonomy" id="29920"/>
    <lineage>
        <taxon>Eukaryota</taxon>
        <taxon>Sar</taxon>
        <taxon>Stramenopiles</taxon>
        <taxon>Oomycota</taxon>
        <taxon>Peronosporomycetes</taxon>
        <taxon>Peronosporales</taxon>
        <taxon>Peronosporaceae</taxon>
        <taxon>Phytophthora</taxon>
    </lineage>
</organism>
<evidence type="ECO:0000313" key="3">
    <source>
        <dbReference type="EMBL" id="KAG2971793.1"/>
    </source>
</evidence>
<comment type="caution">
    <text evidence="1">The sequence shown here is derived from an EMBL/GenBank/DDBJ whole genome shotgun (WGS) entry which is preliminary data.</text>
</comment>
<protein>
    <submittedName>
        <fullName evidence="1">Uncharacterized protein</fullName>
    </submittedName>
</protein>
<sequence length="126" mass="14086">MDETAEKKELKQKMGTLDRASLTATARLVKFIEDGGVPSMDIATSFRDATILLPDIISRNQEQRSATKKWTMMILKRLRRILDLAKSNPKLPAPLSDPQLEAARAALNDHKEVYCFGLHTKNGGVH</sequence>
<dbReference type="EMBL" id="RCMV01000628">
    <property type="protein sequence ID" value="KAG3214557.1"/>
    <property type="molecule type" value="Genomic_DNA"/>
</dbReference>
<name>A0A8T1K6I5_9STRA</name>
<gene>
    <name evidence="1" type="ORF">PC113_g16266</name>
    <name evidence="2" type="ORF">PC115_g15648</name>
    <name evidence="3" type="ORF">PC118_g16087</name>
    <name evidence="4" type="ORF">PC129_g14530</name>
</gene>
<dbReference type="Proteomes" id="UP000735874">
    <property type="component" value="Unassembled WGS sequence"/>
</dbReference>
<evidence type="ECO:0000313" key="5">
    <source>
        <dbReference type="Proteomes" id="UP000735874"/>
    </source>
</evidence>
<dbReference type="EMBL" id="RCMG01000637">
    <property type="protein sequence ID" value="KAG2851026.1"/>
    <property type="molecule type" value="Genomic_DNA"/>
</dbReference>
<evidence type="ECO:0000313" key="1">
    <source>
        <dbReference type="EMBL" id="KAG2851026.1"/>
    </source>
</evidence>
<reference evidence="1" key="1">
    <citation type="submission" date="2018-10" db="EMBL/GenBank/DDBJ databases">
        <title>Effector identification in a new, highly contiguous assembly of the strawberry crown rot pathogen Phytophthora cactorum.</title>
        <authorList>
            <person name="Armitage A.D."/>
            <person name="Nellist C.F."/>
            <person name="Bates H."/>
            <person name="Vickerstaff R.J."/>
            <person name="Harrison R.J."/>
        </authorList>
    </citation>
    <scope>NUCLEOTIDE SEQUENCE</scope>
    <source>
        <strain evidence="1">15-7</strain>
        <strain evidence="2">4032</strain>
        <strain evidence="3">P415</strain>
        <strain evidence="4">P421</strain>
    </source>
</reference>